<keyword evidence="9" id="KW-0511">Multifunctional enzyme</keyword>
<evidence type="ECO:0000256" key="9">
    <source>
        <dbReference type="ARBA" id="ARBA00023268"/>
    </source>
</evidence>
<sequence>MAGIIVRKFIRPFAVGMNLDNFSNAPMEDVKRFQGRILCKYTELNLKTTLTGGQSFRWKRLQTHTPEEIFIGVMRGCVWTLSQNATHLIYQVICNKSVLKGDFSHNALHWERILRDYFRLDINLEVCYAAWKAAHDHFKQTASYFCAVRVLNQELVENLISFLCSQNNHINRITNLVERICADYGKKICGYKCGDYHAFPELEELNVPELEKKLRASKFGYRASYISKAVSMIIEKGGTAWLENLKQLSYKEAKVELMTIPGIGPKVADCICLMSLGHLGAIPVDTHIYEVASLHYLPHLRKTKTITSKAYEEIGDVFRNIYGPFAGWAQTVIFCAELKRFNNKKAGKKK</sequence>
<keyword evidence="4" id="KW-0227">DNA damage</keyword>
<proteinExistence type="inferred from homology"/>
<keyword evidence="15" id="KW-1185">Reference proteome</keyword>
<dbReference type="PANTHER" id="PTHR10242:SF2">
    <property type="entry name" value="N-GLYCOSYLASE_DNA LYASE"/>
    <property type="match status" value="1"/>
</dbReference>
<evidence type="ECO:0000256" key="2">
    <source>
        <dbReference type="ARBA" id="ARBA00010679"/>
    </source>
</evidence>
<dbReference type="OrthoDB" id="238681at2759"/>
<evidence type="ECO:0000256" key="5">
    <source>
        <dbReference type="ARBA" id="ARBA00022801"/>
    </source>
</evidence>
<protein>
    <recommendedName>
        <fullName evidence="12">N-glycosylase/DNA lyase</fullName>
        <ecNumber evidence="3">4.2.99.18</ecNumber>
    </recommendedName>
</protein>
<dbReference type="InterPro" id="IPR003265">
    <property type="entry name" value="HhH-GPD_domain"/>
</dbReference>
<dbReference type="GO" id="GO:0140078">
    <property type="term" value="F:class I DNA-(apurinic or apyrimidinic site) endonuclease activity"/>
    <property type="evidence" value="ECO:0007669"/>
    <property type="project" value="UniProtKB-EC"/>
</dbReference>
<dbReference type="InParanoid" id="A0A7R8YLI9"/>
<dbReference type="Pfam" id="PF00730">
    <property type="entry name" value="HhH-GPD"/>
    <property type="match status" value="1"/>
</dbReference>
<keyword evidence="5" id="KW-0378">Hydrolase</keyword>
<dbReference type="FunFam" id="1.10.1670.10:FF:000005">
    <property type="entry name" value="N-glycosylase/DNA lyase OGG1"/>
    <property type="match status" value="1"/>
</dbReference>
<dbReference type="Gene3D" id="3.30.310.40">
    <property type="match status" value="1"/>
</dbReference>
<dbReference type="InterPro" id="IPR023170">
    <property type="entry name" value="HhH_base_excis_C"/>
</dbReference>
<evidence type="ECO:0000313" key="15">
    <source>
        <dbReference type="Proteomes" id="UP000594454"/>
    </source>
</evidence>
<gene>
    <name evidence="14" type="ORF">HERILL_LOCUS916</name>
</gene>
<dbReference type="GO" id="GO:0005634">
    <property type="term" value="C:nucleus"/>
    <property type="evidence" value="ECO:0007669"/>
    <property type="project" value="UniProtKB-SubCell"/>
</dbReference>
<feature type="domain" description="HhH-GPD" evidence="13">
    <location>
        <begin position="164"/>
        <end position="331"/>
    </location>
</feature>
<dbReference type="SUPFAM" id="SSF48150">
    <property type="entry name" value="DNA-glycosylase"/>
    <property type="match status" value="1"/>
</dbReference>
<evidence type="ECO:0000259" key="13">
    <source>
        <dbReference type="SMART" id="SM00478"/>
    </source>
</evidence>
<evidence type="ECO:0000256" key="8">
    <source>
        <dbReference type="ARBA" id="ARBA00023242"/>
    </source>
</evidence>
<dbReference type="GO" id="GO:0034039">
    <property type="term" value="F:8-oxo-7,8-dihydroguanine DNA N-glycosylase activity"/>
    <property type="evidence" value="ECO:0007669"/>
    <property type="project" value="TreeGrafter"/>
</dbReference>
<organism evidence="14 15">
    <name type="scientific">Hermetia illucens</name>
    <name type="common">Black soldier fly</name>
    <dbReference type="NCBI Taxonomy" id="343691"/>
    <lineage>
        <taxon>Eukaryota</taxon>
        <taxon>Metazoa</taxon>
        <taxon>Ecdysozoa</taxon>
        <taxon>Arthropoda</taxon>
        <taxon>Hexapoda</taxon>
        <taxon>Insecta</taxon>
        <taxon>Pterygota</taxon>
        <taxon>Neoptera</taxon>
        <taxon>Endopterygota</taxon>
        <taxon>Diptera</taxon>
        <taxon>Brachycera</taxon>
        <taxon>Stratiomyomorpha</taxon>
        <taxon>Stratiomyidae</taxon>
        <taxon>Hermetiinae</taxon>
        <taxon>Hermetia</taxon>
    </lineage>
</organism>
<dbReference type="CDD" id="cd00056">
    <property type="entry name" value="ENDO3c"/>
    <property type="match status" value="1"/>
</dbReference>
<evidence type="ECO:0000256" key="11">
    <source>
        <dbReference type="ARBA" id="ARBA00044632"/>
    </source>
</evidence>
<dbReference type="SUPFAM" id="SSF55945">
    <property type="entry name" value="TATA-box binding protein-like"/>
    <property type="match status" value="1"/>
</dbReference>
<dbReference type="OMA" id="GYAQEYL"/>
<keyword evidence="10" id="KW-0326">Glycosidase</keyword>
<comment type="similarity">
    <text evidence="2">Belongs to the type-1 OGG1 family.</text>
</comment>
<evidence type="ECO:0000256" key="4">
    <source>
        <dbReference type="ARBA" id="ARBA00022763"/>
    </source>
</evidence>
<dbReference type="GO" id="GO:0006285">
    <property type="term" value="P:base-excision repair, AP site formation"/>
    <property type="evidence" value="ECO:0007669"/>
    <property type="project" value="TreeGrafter"/>
</dbReference>
<dbReference type="InterPro" id="IPR011257">
    <property type="entry name" value="DNA_glycosylase"/>
</dbReference>
<evidence type="ECO:0000256" key="10">
    <source>
        <dbReference type="ARBA" id="ARBA00023295"/>
    </source>
</evidence>
<evidence type="ECO:0000256" key="12">
    <source>
        <dbReference type="ARBA" id="ARBA00073127"/>
    </source>
</evidence>
<dbReference type="Pfam" id="PF07934">
    <property type="entry name" value="OGG_N"/>
    <property type="match status" value="1"/>
</dbReference>
<keyword evidence="8" id="KW-0539">Nucleus</keyword>
<dbReference type="InterPro" id="IPR012904">
    <property type="entry name" value="OGG_N"/>
</dbReference>
<comment type="subcellular location">
    <subcellularLocation>
        <location evidence="1">Nucleus</location>
    </subcellularLocation>
</comment>
<keyword evidence="7" id="KW-0456">Lyase</keyword>
<dbReference type="EMBL" id="LR899009">
    <property type="protein sequence ID" value="CAD7077580.1"/>
    <property type="molecule type" value="Genomic_DNA"/>
</dbReference>
<keyword evidence="6" id="KW-0234">DNA repair</keyword>
<evidence type="ECO:0000256" key="1">
    <source>
        <dbReference type="ARBA" id="ARBA00004123"/>
    </source>
</evidence>
<dbReference type="PANTHER" id="PTHR10242">
    <property type="entry name" value="8-OXOGUANINE DNA GLYCOSYLASE"/>
    <property type="match status" value="1"/>
</dbReference>
<evidence type="ECO:0000256" key="6">
    <source>
        <dbReference type="ARBA" id="ARBA00023204"/>
    </source>
</evidence>
<dbReference type="EC" id="4.2.99.18" evidence="3"/>
<dbReference type="GO" id="GO:0003684">
    <property type="term" value="F:damaged DNA binding"/>
    <property type="evidence" value="ECO:0007669"/>
    <property type="project" value="InterPro"/>
</dbReference>
<dbReference type="InterPro" id="IPR052054">
    <property type="entry name" value="Oxidative_DNA_repair_enzyme"/>
</dbReference>
<evidence type="ECO:0000256" key="3">
    <source>
        <dbReference type="ARBA" id="ARBA00012720"/>
    </source>
</evidence>
<evidence type="ECO:0000256" key="7">
    <source>
        <dbReference type="ARBA" id="ARBA00023239"/>
    </source>
</evidence>
<name>A0A7R8YLI9_HERIL</name>
<dbReference type="GO" id="GO:0006289">
    <property type="term" value="P:nucleotide-excision repair"/>
    <property type="evidence" value="ECO:0007669"/>
    <property type="project" value="InterPro"/>
</dbReference>
<dbReference type="Gene3D" id="1.10.340.30">
    <property type="entry name" value="Hypothetical protein, domain 2"/>
    <property type="match status" value="1"/>
</dbReference>
<dbReference type="SMART" id="SM00478">
    <property type="entry name" value="ENDO3c"/>
    <property type="match status" value="1"/>
</dbReference>
<comment type="catalytic activity">
    <reaction evidence="11">
        <text>2'-deoxyribonucleotide-(2'-deoxyribose 5'-phosphate)-2'-deoxyribonucleotide-DNA = a 3'-end 2'-deoxyribonucleotide-(2,3-dehydro-2,3-deoxyribose 5'-phosphate)-DNA + a 5'-end 5'-phospho-2'-deoxyribonucleoside-DNA + H(+)</text>
        <dbReference type="Rhea" id="RHEA:66592"/>
        <dbReference type="Rhea" id="RHEA-COMP:13180"/>
        <dbReference type="Rhea" id="RHEA-COMP:16897"/>
        <dbReference type="Rhea" id="RHEA-COMP:17067"/>
        <dbReference type="ChEBI" id="CHEBI:15378"/>
        <dbReference type="ChEBI" id="CHEBI:136412"/>
        <dbReference type="ChEBI" id="CHEBI:157695"/>
        <dbReference type="ChEBI" id="CHEBI:167181"/>
        <dbReference type="EC" id="4.2.99.18"/>
    </reaction>
</comment>
<dbReference type="AlphaFoldDB" id="A0A7R8YLI9"/>
<accession>A0A7R8YLI9</accession>
<reference evidence="14 15" key="1">
    <citation type="submission" date="2020-11" db="EMBL/GenBank/DDBJ databases">
        <authorList>
            <person name="Wallbank WR R."/>
            <person name="Pardo Diaz C."/>
            <person name="Kozak K."/>
            <person name="Martin S."/>
            <person name="Jiggins C."/>
            <person name="Moest M."/>
            <person name="Warren A I."/>
            <person name="Generalovic N T."/>
            <person name="Byers J.R.P. K."/>
            <person name="Montejo-Kovacevich G."/>
            <person name="Yen C E."/>
        </authorList>
    </citation>
    <scope>NUCLEOTIDE SEQUENCE [LARGE SCALE GENOMIC DNA]</scope>
</reference>
<dbReference type="Gene3D" id="1.10.1670.10">
    <property type="entry name" value="Helix-hairpin-Helix base-excision DNA repair enzymes (C-terminal)"/>
    <property type="match status" value="1"/>
</dbReference>
<dbReference type="FunCoup" id="A0A7R8YLI9">
    <property type="interactions" value="1758"/>
</dbReference>
<dbReference type="Proteomes" id="UP000594454">
    <property type="component" value="Chromosome 1"/>
</dbReference>
<evidence type="ECO:0000313" key="14">
    <source>
        <dbReference type="EMBL" id="CAD7077580.1"/>
    </source>
</evidence>